<feature type="region of interest" description="Disordered" evidence="2">
    <location>
        <begin position="576"/>
        <end position="614"/>
    </location>
</feature>
<dbReference type="Pfam" id="PF02073">
    <property type="entry name" value="Peptidase_M29"/>
    <property type="match status" value="1"/>
</dbReference>
<dbReference type="Proteomes" id="UP001454086">
    <property type="component" value="Unassembled WGS sequence"/>
</dbReference>
<evidence type="ECO:0000256" key="2">
    <source>
        <dbReference type="SAM" id="MobiDB-lite"/>
    </source>
</evidence>
<protein>
    <submittedName>
        <fullName evidence="3">Aminopeptidase</fullName>
        <ecNumber evidence="3">3.4.11.-</ecNumber>
    </submittedName>
</protein>
<dbReference type="SUPFAM" id="SSF144052">
    <property type="entry name" value="Thermophilic metalloprotease-like"/>
    <property type="match status" value="2"/>
</dbReference>
<dbReference type="PANTHER" id="PTHR34448">
    <property type="entry name" value="AMINOPEPTIDASE"/>
    <property type="match status" value="1"/>
</dbReference>
<dbReference type="RefSeq" id="WP_008717539.1">
    <property type="nucleotide sequence ID" value="NZ_JBBMFM010000030.1"/>
</dbReference>
<keyword evidence="1" id="KW-0479">Metal-binding</keyword>
<evidence type="ECO:0000256" key="1">
    <source>
        <dbReference type="ARBA" id="ARBA00022723"/>
    </source>
</evidence>
<dbReference type="PANTHER" id="PTHR34448:SF1">
    <property type="entry name" value="BLL6088 PROTEIN"/>
    <property type="match status" value="1"/>
</dbReference>
<feature type="compositionally biased region" description="Low complexity" evidence="2">
    <location>
        <begin position="578"/>
        <end position="614"/>
    </location>
</feature>
<keyword evidence="3" id="KW-0645">Protease</keyword>
<sequence>MDYRILLQEENDAVRERYQLSMERIKAMETEEMRLPYGSYFKKTAAFIMQVGEVVRRRGEEAGENAGDGGQNPAGCPASGNGHTDMDLEGLKRENHALYEDILPENYGESYANPDYAVSELSDGMGQLLSFLYTEIRGDIVYAYEMRLTHMTILNEVFLEVYNLFVLAWEEGRDAPDKQAVKDALYWFVSDYTDLTVSWRVREGLDPGLSFARDIIMDSDLSSLEYLYQYGEYISDTELKLASFMNSLPQETIDRMADTYTEGYRKGFEVMGRDLSRKKTVVVEYQLGFERMIRKAVENFRAMGLDVISYRAAVESVNRRAGGKRGYYGASANRQYDYDHRYDSALYMGNGFKERRLSVLKTAYEEFKEQASWCAGPALVETFGEAGFTPVNKKTALALNGHQEELTVAYANESRQIVNQYMPGDETSFTIIAFPKPDIGPDFEEIFRETIRINTLDYGRYQRIQQHIIDALDQAGHIIITGRDDNETCMKVMLHTLNDAGRETNFENCVSDVNIPLGEVFTSPVLTGTEGLLHVRNVYVEDYQFKNLRMRFKDGRVTEFSCGNFETDGAVLGGDEQNGAAGNDAIDNGAAENSAAGNGVADNDAAGNDVADNDAVGNGAAENGVAQGRALVKQVIMRNHEWLPLGEFAIGTNTAAYAMARKFGIGDKLPILIAEKMGPHFAVGDTCYSFAEDSPMYNPDGKEIIARDNEISLLRKEDMSKAYFSCHTDITIPYSELGDIKAVGKDGQEVYIIRQGRFVLPGTEELNEALS</sequence>
<dbReference type="InterPro" id="IPR052170">
    <property type="entry name" value="M29_Exopeptidase"/>
</dbReference>
<accession>A0ABV1D4P2</accession>
<feature type="region of interest" description="Disordered" evidence="2">
    <location>
        <begin position="60"/>
        <end position="86"/>
    </location>
</feature>
<proteinExistence type="predicted"/>
<comment type="caution">
    <text evidence="3">The sequence shown here is derived from an EMBL/GenBank/DDBJ whole genome shotgun (WGS) entry which is preliminary data.</text>
</comment>
<keyword evidence="3" id="KW-0031">Aminopeptidase</keyword>
<evidence type="ECO:0000313" key="4">
    <source>
        <dbReference type="Proteomes" id="UP001454086"/>
    </source>
</evidence>
<keyword evidence="4" id="KW-1185">Reference proteome</keyword>
<dbReference type="EMBL" id="JBBMFM010000030">
    <property type="protein sequence ID" value="MEQ2425351.1"/>
    <property type="molecule type" value="Genomic_DNA"/>
</dbReference>
<name>A0ABV1D4P2_9FIRM</name>
<reference evidence="3 4" key="1">
    <citation type="submission" date="2024-03" db="EMBL/GenBank/DDBJ databases">
        <title>Human intestinal bacterial collection.</title>
        <authorList>
            <person name="Pauvert C."/>
            <person name="Hitch T.C.A."/>
            <person name="Clavel T."/>
        </authorList>
    </citation>
    <scope>NUCLEOTIDE SEQUENCE [LARGE SCALE GENOMIC DNA]</scope>
    <source>
        <strain evidence="3 4">CLA-SR-H021</strain>
    </source>
</reference>
<dbReference type="GO" id="GO:0004177">
    <property type="term" value="F:aminopeptidase activity"/>
    <property type="evidence" value="ECO:0007669"/>
    <property type="project" value="UniProtKB-KW"/>
</dbReference>
<evidence type="ECO:0000313" key="3">
    <source>
        <dbReference type="EMBL" id="MEQ2425351.1"/>
    </source>
</evidence>
<keyword evidence="3" id="KW-0378">Hydrolase</keyword>
<gene>
    <name evidence="3" type="ORF">WMQ36_10240</name>
</gene>
<organism evidence="3 4">
    <name type="scientific">Enterocloster hominis</name>
    <name type="common">ex Hitch et al. 2024</name>
    <dbReference type="NCBI Taxonomy" id="1917870"/>
    <lineage>
        <taxon>Bacteria</taxon>
        <taxon>Bacillati</taxon>
        <taxon>Bacillota</taxon>
        <taxon>Clostridia</taxon>
        <taxon>Lachnospirales</taxon>
        <taxon>Lachnospiraceae</taxon>
        <taxon>Enterocloster</taxon>
    </lineage>
</organism>
<dbReference type="EC" id="3.4.11.-" evidence="3"/>
<dbReference type="InterPro" id="IPR000787">
    <property type="entry name" value="Peptidase_M29"/>
</dbReference>